<evidence type="ECO:0000259" key="9">
    <source>
        <dbReference type="PROSITE" id="PS50263"/>
    </source>
</evidence>
<keyword evidence="2" id="KW-0378">Hydrolase</keyword>
<comment type="catalytic activity">
    <reaction evidence="3">
        <text>3-(carbamoylamino)propanoate + H2O + 2 H(+) = beta-alanine + NH4(+) + CO2</text>
        <dbReference type="Rhea" id="RHEA:11184"/>
        <dbReference type="ChEBI" id="CHEBI:11892"/>
        <dbReference type="ChEBI" id="CHEBI:15377"/>
        <dbReference type="ChEBI" id="CHEBI:15378"/>
        <dbReference type="ChEBI" id="CHEBI:16526"/>
        <dbReference type="ChEBI" id="CHEBI:28938"/>
        <dbReference type="ChEBI" id="CHEBI:57966"/>
        <dbReference type="EC" id="3.5.1.6"/>
    </reaction>
</comment>
<dbReference type="PANTHER" id="PTHR43674">
    <property type="entry name" value="NITRILASE C965.09-RELATED"/>
    <property type="match status" value="1"/>
</dbReference>
<evidence type="ECO:0000256" key="2">
    <source>
        <dbReference type="ARBA" id="ARBA00022801"/>
    </source>
</evidence>
<dbReference type="Gene3D" id="3.60.110.10">
    <property type="entry name" value="Carbon-nitrogen hydrolase"/>
    <property type="match status" value="1"/>
</dbReference>
<comment type="similarity">
    <text evidence="5">Belongs to the carbon-nitrogen hydrolase superfamily. BUP family.</text>
</comment>
<evidence type="ECO:0000313" key="11">
    <source>
        <dbReference type="RefSeq" id="XP_022343798.1"/>
    </source>
</evidence>
<sequence>MGLELRSVELVLEKRIPKNELDMVWKILYGGILPELSFSADVVNIVQNKNFDVKGYAFSTVKEKNQGKRIVRIGLIQNSVILPTTSPVEDQRNALHRRVCEMIDTAAKCGVNVICMQEFWTMPFAFCTREKMPWCEFAESAEHGPTTRLMQEMAKRHNMVIISPILERDLEHGDIVSNTAVVISSNGKFLGKSRKCHITRVGDFNESNYYLEGNTGFPVFETNFGRIAVNICFDRHHPQNWLMYGISGAEIVFNPSATVSGLSEPLWSIEARNAAIANSFYTCAINRVGTEWFEHEFTSGDGQPAHKKIGHFYGSSYVAAPDGSRTPGLSRTRDGLLVAELDLNLCQQVREQFGFQDTQRLEMYAESLSKCVKPDFRPDVVTEVT</sequence>
<protein>
    <recommendedName>
        <fullName evidence="7">Beta-ureidopropionase</fullName>
        <ecNumber evidence="6">3.5.1.6</ecNumber>
    </recommendedName>
    <alternativeName>
        <fullName evidence="8">N-carbamoyl-beta-alanine amidohydrolase</fullName>
    </alternativeName>
</protein>
<evidence type="ECO:0000256" key="4">
    <source>
        <dbReference type="ARBA" id="ARBA00050552"/>
    </source>
</evidence>
<dbReference type="Pfam" id="PF00795">
    <property type="entry name" value="CN_hydrolase"/>
    <property type="match status" value="1"/>
</dbReference>
<comment type="catalytic activity">
    <reaction evidence="4">
        <text>3-(carbamoylamino)-2-methylpropanoate + H2O + 2 H(+) = (R)-3-amino-2-methylpropanoate + NH4(+) + CO2</text>
        <dbReference type="Rhea" id="RHEA:37339"/>
        <dbReference type="ChEBI" id="CHEBI:15377"/>
        <dbReference type="ChEBI" id="CHEBI:15378"/>
        <dbReference type="ChEBI" id="CHEBI:16526"/>
        <dbReference type="ChEBI" id="CHEBI:28938"/>
        <dbReference type="ChEBI" id="CHEBI:57731"/>
        <dbReference type="ChEBI" id="CHEBI:74414"/>
        <dbReference type="EC" id="3.5.1.6"/>
    </reaction>
</comment>
<evidence type="ECO:0000256" key="6">
    <source>
        <dbReference type="ARBA" id="ARBA00066985"/>
    </source>
</evidence>
<dbReference type="GO" id="GO:0033396">
    <property type="term" value="P:beta-alanine biosynthetic process via 3-ureidopropionate"/>
    <property type="evidence" value="ECO:0007669"/>
    <property type="project" value="TreeGrafter"/>
</dbReference>
<dbReference type="PROSITE" id="PS50263">
    <property type="entry name" value="CN_HYDROLASE"/>
    <property type="match status" value="1"/>
</dbReference>
<evidence type="ECO:0000256" key="8">
    <source>
        <dbReference type="ARBA" id="ARBA00075038"/>
    </source>
</evidence>
<dbReference type="AlphaFoldDB" id="A0A8B8EV01"/>
<dbReference type="OrthoDB" id="412018at2759"/>
<dbReference type="InterPro" id="IPR003010">
    <property type="entry name" value="C-N_Hydrolase"/>
</dbReference>
<evidence type="ECO:0000313" key="10">
    <source>
        <dbReference type="Proteomes" id="UP000694844"/>
    </source>
</evidence>
<dbReference type="KEGG" id="cvn:111136918"/>
<dbReference type="RefSeq" id="XP_022343799.1">
    <property type="nucleotide sequence ID" value="XM_022488091.1"/>
</dbReference>
<keyword evidence="10" id="KW-1185">Reference proteome</keyword>
<dbReference type="GeneID" id="111136918"/>
<dbReference type="SUPFAM" id="SSF56317">
    <property type="entry name" value="Carbon-nitrogen hydrolase"/>
    <property type="match status" value="1"/>
</dbReference>
<dbReference type="EC" id="3.5.1.6" evidence="6"/>
<gene>
    <name evidence="11 12" type="primary">LOC111136918</name>
</gene>
<dbReference type="Proteomes" id="UP000694844">
    <property type="component" value="Chromosome 5"/>
</dbReference>
<dbReference type="GO" id="GO:0003837">
    <property type="term" value="F:beta-ureidopropionase activity"/>
    <property type="evidence" value="ECO:0007669"/>
    <property type="project" value="UniProtKB-EC"/>
</dbReference>
<evidence type="ECO:0000256" key="3">
    <source>
        <dbReference type="ARBA" id="ARBA00050540"/>
    </source>
</evidence>
<evidence type="ECO:0000256" key="1">
    <source>
        <dbReference type="ARBA" id="ARBA00004668"/>
    </source>
</evidence>
<accession>A0A8B8EV01</accession>
<dbReference type="PANTHER" id="PTHR43674:SF2">
    <property type="entry name" value="BETA-UREIDOPROPIONASE"/>
    <property type="match status" value="1"/>
</dbReference>
<proteinExistence type="inferred from homology"/>
<dbReference type="InterPro" id="IPR050345">
    <property type="entry name" value="Aliph_Amidase/BUP"/>
</dbReference>
<comment type="pathway">
    <text evidence="1">Amino-acid biosynthesis; beta-alanine biosynthesis.</text>
</comment>
<dbReference type="FunFam" id="3.60.110.10:FF:000008">
    <property type="entry name" value="Beta-alanine synthase"/>
    <property type="match status" value="1"/>
</dbReference>
<reference evidence="11 12" key="1">
    <citation type="submission" date="2025-04" db="UniProtKB">
        <authorList>
            <consortium name="RefSeq"/>
        </authorList>
    </citation>
    <scope>IDENTIFICATION</scope>
    <source>
        <tissue evidence="11 12">Whole sample</tissue>
    </source>
</reference>
<feature type="domain" description="CN hydrolase" evidence="9">
    <location>
        <begin position="71"/>
        <end position="343"/>
    </location>
</feature>
<dbReference type="RefSeq" id="XP_022343798.1">
    <property type="nucleotide sequence ID" value="XM_022488090.1"/>
</dbReference>
<organism evidence="10 12">
    <name type="scientific">Crassostrea virginica</name>
    <name type="common">Eastern oyster</name>
    <dbReference type="NCBI Taxonomy" id="6565"/>
    <lineage>
        <taxon>Eukaryota</taxon>
        <taxon>Metazoa</taxon>
        <taxon>Spiralia</taxon>
        <taxon>Lophotrochozoa</taxon>
        <taxon>Mollusca</taxon>
        <taxon>Bivalvia</taxon>
        <taxon>Autobranchia</taxon>
        <taxon>Pteriomorphia</taxon>
        <taxon>Ostreida</taxon>
        <taxon>Ostreoidea</taxon>
        <taxon>Ostreidae</taxon>
        <taxon>Crassostrea</taxon>
    </lineage>
</organism>
<evidence type="ECO:0000256" key="5">
    <source>
        <dbReference type="ARBA" id="ARBA00061249"/>
    </source>
</evidence>
<name>A0A8B8EV01_CRAVI</name>
<evidence type="ECO:0000313" key="12">
    <source>
        <dbReference type="RefSeq" id="XP_022343799.1"/>
    </source>
</evidence>
<dbReference type="InterPro" id="IPR036526">
    <property type="entry name" value="C-N_Hydrolase_sf"/>
</dbReference>
<evidence type="ECO:0000256" key="7">
    <source>
        <dbReference type="ARBA" id="ARBA00074804"/>
    </source>
</evidence>